<sequence length="83" mass="9430">QLNRLSDTRPSAVSYTYAGPALEEAENTSVLGLTARRRWLRKLIVLATDKLQGEKHTTKTAKPTVRQPDELCMLRPEKSETEY</sequence>
<dbReference type="EMBL" id="JACVVK020000485">
    <property type="protein sequence ID" value="KAK7471639.1"/>
    <property type="molecule type" value="Genomic_DNA"/>
</dbReference>
<dbReference type="AlphaFoldDB" id="A0ABD0JE00"/>
<feature type="non-terminal residue" evidence="2">
    <location>
        <position position="1"/>
    </location>
</feature>
<evidence type="ECO:0000313" key="3">
    <source>
        <dbReference type="Proteomes" id="UP001519460"/>
    </source>
</evidence>
<keyword evidence="3" id="KW-1185">Reference proteome</keyword>
<organism evidence="2 3">
    <name type="scientific">Batillaria attramentaria</name>
    <dbReference type="NCBI Taxonomy" id="370345"/>
    <lineage>
        <taxon>Eukaryota</taxon>
        <taxon>Metazoa</taxon>
        <taxon>Spiralia</taxon>
        <taxon>Lophotrochozoa</taxon>
        <taxon>Mollusca</taxon>
        <taxon>Gastropoda</taxon>
        <taxon>Caenogastropoda</taxon>
        <taxon>Sorbeoconcha</taxon>
        <taxon>Cerithioidea</taxon>
        <taxon>Batillariidae</taxon>
        <taxon>Batillaria</taxon>
    </lineage>
</organism>
<feature type="region of interest" description="Disordered" evidence="1">
    <location>
        <begin position="54"/>
        <end position="83"/>
    </location>
</feature>
<feature type="non-terminal residue" evidence="2">
    <location>
        <position position="83"/>
    </location>
</feature>
<gene>
    <name evidence="2" type="ORF">BaRGS_00035736</name>
</gene>
<comment type="caution">
    <text evidence="2">The sequence shown here is derived from an EMBL/GenBank/DDBJ whole genome shotgun (WGS) entry which is preliminary data.</text>
</comment>
<evidence type="ECO:0000256" key="1">
    <source>
        <dbReference type="SAM" id="MobiDB-lite"/>
    </source>
</evidence>
<dbReference type="Proteomes" id="UP001519460">
    <property type="component" value="Unassembled WGS sequence"/>
</dbReference>
<protein>
    <submittedName>
        <fullName evidence="2">Uncharacterized protein</fullName>
    </submittedName>
</protein>
<evidence type="ECO:0000313" key="2">
    <source>
        <dbReference type="EMBL" id="KAK7471639.1"/>
    </source>
</evidence>
<accession>A0ABD0JE00</accession>
<proteinExistence type="predicted"/>
<name>A0ABD0JE00_9CAEN</name>
<reference evidence="2 3" key="1">
    <citation type="journal article" date="2023" name="Sci. Data">
        <title>Genome assembly of the Korean intertidal mud-creeper Batillaria attramentaria.</title>
        <authorList>
            <person name="Patra A.K."/>
            <person name="Ho P.T."/>
            <person name="Jun S."/>
            <person name="Lee S.J."/>
            <person name="Kim Y."/>
            <person name="Won Y.J."/>
        </authorList>
    </citation>
    <scope>NUCLEOTIDE SEQUENCE [LARGE SCALE GENOMIC DNA]</scope>
    <source>
        <strain evidence="2">Wonlab-2016</strain>
    </source>
</reference>